<comment type="caution">
    <text evidence="1">The sequence shown here is derived from an EMBL/GenBank/DDBJ whole genome shotgun (WGS) entry which is preliminary data.</text>
</comment>
<sequence length="168" mass="18851">MQPFSRPANCKVLSTSIWTIIHTSYIQTAAIERGDDELNSISITIVDTIDVVTTPTTAMESLLQTYGPIEQWKTQRVCDFSNLFNAKRNPKAATITLDLSQWDVYNAESLIDMFLDCTNIDFDVSVWNLTNVLRFNGMWEGCTSFTGTGLDINGHKSACQPTYCHVPQ</sequence>
<name>A0A9K3Q332_9STRA</name>
<dbReference type="EMBL" id="JAGRRH010000006">
    <property type="protein sequence ID" value="KAG7369432.1"/>
    <property type="molecule type" value="Genomic_DNA"/>
</dbReference>
<dbReference type="InterPro" id="IPR005046">
    <property type="entry name" value="DUF285"/>
</dbReference>
<protein>
    <submittedName>
        <fullName evidence="1">DUF285 domain containing protein</fullName>
    </submittedName>
</protein>
<keyword evidence="2" id="KW-1185">Reference proteome</keyword>
<dbReference type="Pfam" id="PF03382">
    <property type="entry name" value="DUF285"/>
    <property type="match status" value="1"/>
</dbReference>
<gene>
    <name evidence="1" type="ORF">IV203_032175</name>
</gene>
<organism evidence="1 2">
    <name type="scientific">Nitzschia inconspicua</name>
    <dbReference type="NCBI Taxonomy" id="303405"/>
    <lineage>
        <taxon>Eukaryota</taxon>
        <taxon>Sar</taxon>
        <taxon>Stramenopiles</taxon>
        <taxon>Ochrophyta</taxon>
        <taxon>Bacillariophyta</taxon>
        <taxon>Bacillariophyceae</taxon>
        <taxon>Bacillariophycidae</taxon>
        <taxon>Bacillariales</taxon>
        <taxon>Bacillariaceae</taxon>
        <taxon>Nitzschia</taxon>
    </lineage>
</organism>
<accession>A0A9K3Q332</accession>
<evidence type="ECO:0000313" key="1">
    <source>
        <dbReference type="EMBL" id="KAG7369432.1"/>
    </source>
</evidence>
<dbReference type="AlphaFoldDB" id="A0A9K3Q332"/>
<proteinExistence type="predicted"/>
<evidence type="ECO:0000313" key="2">
    <source>
        <dbReference type="Proteomes" id="UP000693970"/>
    </source>
</evidence>
<dbReference type="Proteomes" id="UP000693970">
    <property type="component" value="Unassembled WGS sequence"/>
</dbReference>
<reference evidence="1" key="1">
    <citation type="journal article" date="2021" name="Sci. Rep.">
        <title>Diploid genomic architecture of Nitzschia inconspicua, an elite biomass production diatom.</title>
        <authorList>
            <person name="Oliver A."/>
            <person name="Podell S."/>
            <person name="Pinowska A."/>
            <person name="Traller J.C."/>
            <person name="Smith S.R."/>
            <person name="McClure R."/>
            <person name="Beliaev A."/>
            <person name="Bohutskyi P."/>
            <person name="Hill E.A."/>
            <person name="Rabines A."/>
            <person name="Zheng H."/>
            <person name="Allen L.Z."/>
            <person name="Kuo A."/>
            <person name="Grigoriev I.V."/>
            <person name="Allen A.E."/>
            <person name="Hazlebeck D."/>
            <person name="Allen E.E."/>
        </authorList>
    </citation>
    <scope>NUCLEOTIDE SEQUENCE</scope>
    <source>
        <strain evidence="1">Hildebrandi</strain>
    </source>
</reference>
<reference evidence="1" key="2">
    <citation type="submission" date="2021-04" db="EMBL/GenBank/DDBJ databases">
        <authorList>
            <person name="Podell S."/>
        </authorList>
    </citation>
    <scope>NUCLEOTIDE SEQUENCE</scope>
    <source>
        <strain evidence="1">Hildebrandi</strain>
    </source>
</reference>